<organism evidence="2 3">
    <name type="scientific">Gonapodya prolifera (strain JEL478)</name>
    <name type="common">Monoblepharis prolifera</name>
    <dbReference type="NCBI Taxonomy" id="1344416"/>
    <lineage>
        <taxon>Eukaryota</taxon>
        <taxon>Fungi</taxon>
        <taxon>Fungi incertae sedis</taxon>
        <taxon>Chytridiomycota</taxon>
        <taxon>Chytridiomycota incertae sedis</taxon>
        <taxon>Monoblepharidomycetes</taxon>
        <taxon>Monoblepharidales</taxon>
        <taxon>Gonapodyaceae</taxon>
        <taxon>Gonapodya</taxon>
    </lineage>
</organism>
<feature type="compositionally biased region" description="Polar residues" evidence="1">
    <location>
        <begin position="519"/>
        <end position="531"/>
    </location>
</feature>
<accession>A0A139ABR5</accession>
<feature type="region of interest" description="Disordered" evidence="1">
    <location>
        <begin position="452"/>
        <end position="505"/>
    </location>
</feature>
<feature type="region of interest" description="Disordered" evidence="1">
    <location>
        <begin position="223"/>
        <end position="288"/>
    </location>
</feature>
<evidence type="ECO:0000256" key="1">
    <source>
        <dbReference type="SAM" id="MobiDB-lite"/>
    </source>
</evidence>
<keyword evidence="3" id="KW-1185">Reference proteome</keyword>
<protein>
    <submittedName>
        <fullName evidence="2">Uncharacterized protein</fullName>
    </submittedName>
</protein>
<evidence type="ECO:0000313" key="2">
    <source>
        <dbReference type="EMBL" id="KXS14246.1"/>
    </source>
</evidence>
<dbReference type="EMBL" id="KQ965770">
    <property type="protein sequence ID" value="KXS14246.1"/>
    <property type="molecule type" value="Genomic_DNA"/>
</dbReference>
<name>A0A139ABR5_GONPJ</name>
<sequence>MNQHAIGRGSGGDGGYGRDGDSNMVDFLPAEAGLRFSNMVLQNTDPVMVEARGLISSWLEDAIAAPNSPSPITTRGNPRKPASFSGMVLRLKEEVEREFDIGKGDARRIHDVVEAAVGDGVKTLSTTQGRAPCPTQDLRVSIEARQKLAAERRRRLALERQVEVESRMRAREDRMRQERYTMELEVARIREETRLAEQTRQEAAQRAAEADVNLAIRRVNELQTAKRPLRPPVTAKKGTHVRDPGHRTLRKDVLVQKEGSDNLPRNPLPESQDPGSYPESLERNRKLEKSRAKAEELFAVHNLRRLRAISSFRRLSSAFHTWSRSRKSRVGERDALNAARIAREEAEKEVRALRAWRFSALGKSFSGWREWLRVEKEERELRRQHSERAARIQAFLRQVQKTAALSTENLADRVVHSSASTKVVQDEQNVDKGSSTTVSELVALPVPCGAGEDASLKDGGQTMNSLGTGESKVLEEAPPTSSTLAPPFKPSKVVPKAKPRTRTKVDENLVARGFANVATAGQGNLTLSPLRNGTKRKRKTSETGSN</sequence>
<feature type="region of interest" description="Disordered" evidence="1">
    <location>
        <begin position="518"/>
        <end position="546"/>
    </location>
</feature>
<feature type="compositionally biased region" description="Basic and acidic residues" evidence="1">
    <location>
        <begin position="240"/>
        <end position="260"/>
    </location>
</feature>
<gene>
    <name evidence="2" type="ORF">M427DRAFT_33195</name>
</gene>
<evidence type="ECO:0000313" key="3">
    <source>
        <dbReference type="Proteomes" id="UP000070544"/>
    </source>
</evidence>
<dbReference type="Proteomes" id="UP000070544">
    <property type="component" value="Unassembled WGS sequence"/>
</dbReference>
<dbReference type="AlphaFoldDB" id="A0A139ABR5"/>
<reference evidence="2 3" key="1">
    <citation type="journal article" date="2015" name="Genome Biol. Evol.">
        <title>Phylogenomic analyses indicate that early fungi evolved digesting cell walls of algal ancestors of land plants.</title>
        <authorList>
            <person name="Chang Y."/>
            <person name="Wang S."/>
            <person name="Sekimoto S."/>
            <person name="Aerts A.L."/>
            <person name="Choi C."/>
            <person name="Clum A."/>
            <person name="LaButti K.M."/>
            <person name="Lindquist E.A."/>
            <person name="Yee Ngan C."/>
            <person name="Ohm R.A."/>
            <person name="Salamov A.A."/>
            <person name="Grigoriev I.V."/>
            <person name="Spatafora J.W."/>
            <person name="Berbee M.L."/>
        </authorList>
    </citation>
    <scope>NUCLEOTIDE SEQUENCE [LARGE SCALE GENOMIC DNA]</scope>
    <source>
        <strain evidence="2 3">JEL478</strain>
    </source>
</reference>
<proteinExistence type="predicted"/>